<dbReference type="PROSITE" id="PS00688">
    <property type="entry name" value="SIGMA54_INTERACT_3"/>
    <property type="match status" value="1"/>
</dbReference>
<dbReference type="InterPro" id="IPR025944">
    <property type="entry name" value="Sigma_54_int_dom_CS"/>
</dbReference>
<dbReference type="InterPro" id="IPR001789">
    <property type="entry name" value="Sig_transdc_resp-reg_receiver"/>
</dbReference>
<proteinExistence type="predicted"/>
<dbReference type="EMBL" id="BAEQ01000004">
    <property type="protein sequence ID" value="GAC27065.1"/>
    <property type="molecule type" value="Genomic_DNA"/>
</dbReference>
<dbReference type="Pfam" id="PF02954">
    <property type="entry name" value="HTH_8"/>
    <property type="match status" value="1"/>
</dbReference>
<organism evidence="9 10">
    <name type="scientific">Brumicola pallidula DSM 14239 = ACAM 615</name>
    <dbReference type="NCBI Taxonomy" id="1121922"/>
    <lineage>
        <taxon>Bacteria</taxon>
        <taxon>Pseudomonadati</taxon>
        <taxon>Pseudomonadota</taxon>
        <taxon>Gammaproteobacteria</taxon>
        <taxon>Alteromonadales</taxon>
        <taxon>Alteromonadaceae</taxon>
        <taxon>Brumicola</taxon>
    </lineage>
</organism>
<keyword evidence="3" id="KW-0805">Transcription regulation</keyword>
<protein>
    <submittedName>
        <fullName evidence="9">Two-component system, repressor protein LuxO</fullName>
    </submittedName>
</protein>
<dbReference type="CDD" id="cd00009">
    <property type="entry name" value="AAA"/>
    <property type="match status" value="1"/>
</dbReference>
<evidence type="ECO:0000313" key="10">
    <source>
        <dbReference type="Proteomes" id="UP000006251"/>
    </source>
</evidence>
<sequence length="487" mass="54604">MNSDSKGSILFVDDEINILDALTRSVRGLNLEVHSANSAKAGIAILEQKDIDIVISDKNMPGMGGNEFLQEVARRWPETVRIMLTAYTELDAVMDAINTGRVWSFMQKPWNNDELIITIQQAINYSEILAERSLLRRTLEQWQSRRKHNFMNFIGQSTPMQFVYDSVERCAQSHASVFITGPSGAGKELVADAIHKLSPRKNMTLVSLNCAAIPRELMESEIFGHVKGAFSGAASNREGAAQRADKGTLFLDEIGEMDITLQAKILRFVQTGTFQKVGSNKVEKVDIRFLSATNREPYEAIEKGLLREDLYYRLNVISINLPPLNEREQDSIQIAHFFLQHFSELENKIFVGLSSDAQKLIQNYDWPGNVRQLENTIHSAIVMSEGPLLTAKIIIRQLRLSDQKVHEINNKKKPVHVMQGSALNLPAVPHTLDELFTGIEGVRSLAEVERAAIEHAIAACDDNVVKAAGLLEVSPSTLYRKVQQWQD</sequence>
<dbReference type="InterPro" id="IPR003593">
    <property type="entry name" value="AAA+_ATPase"/>
</dbReference>
<evidence type="ECO:0000256" key="4">
    <source>
        <dbReference type="ARBA" id="ARBA00023125"/>
    </source>
</evidence>
<dbReference type="InterPro" id="IPR058031">
    <property type="entry name" value="AAA_lid_NorR"/>
</dbReference>
<dbReference type="Gene3D" id="3.40.50.300">
    <property type="entry name" value="P-loop containing nucleotide triphosphate hydrolases"/>
    <property type="match status" value="1"/>
</dbReference>
<dbReference type="PROSITE" id="PS50045">
    <property type="entry name" value="SIGMA54_INTERACT_4"/>
    <property type="match status" value="1"/>
</dbReference>
<dbReference type="InterPro" id="IPR002197">
    <property type="entry name" value="HTH_Fis"/>
</dbReference>
<evidence type="ECO:0000256" key="3">
    <source>
        <dbReference type="ARBA" id="ARBA00023015"/>
    </source>
</evidence>
<dbReference type="GO" id="GO:0005524">
    <property type="term" value="F:ATP binding"/>
    <property type="evidence" value="ECO:0007669"/>
    <property type="project" value="UniProtKB-KW"/>
</dbReference>
<gene>
    <name evidence="9" type="primary">luxO</name>
    <name evidence="9" type="ORF">GPAL_0184</name>
</gene>
<dbReference type="Pfam" id="PF00072">
    <property type="entry name" value="Response_reg"/>
    <property type="match status" value="1"/>
</dbReference>
<feature type="domain" description="Sigma-54 factor interaction" evidence="7">
    <location>
        <begin position="153"/>
        <end position="382"/>
    </location>
</feature>
<evidence type="ECO:0000259" key="8">
    <source>
        <dbReference type="PROSITE" id="PS50110"/>
    </source>
</evidence>
<accession>K6ZUQ5</accession>
<dbReference type="SMART" id="SM00382">
    <property type="entry name" value="AAA"/>
    <property type="match status" value="1"/>
</dbReference>
<dbReference type="Pfam" id="PF25601">
    <property type="entry name" value="AAA_lid_14"/>
    <property type="match status" value="1"/>
</dbReference>
<keyword evidence="10" id="KW-1185">Reference proteome</keyword>
<dbReference type="FunFam" id="3.40.50.300:FF:000006">
    <property type="entry name" value="DNA-binding transcriptional regulator NtrC"/>
    <property type="match status" value="1"/>
</dbReference>
<keyword evidence="6" id="KW-0597">Phosphoprotein</keyword>
<dbReference type="GO" id="GO:0043565">
    <property type="term" value="F:sequence-specific DNA binding"/>
    <property type="evidence" value="ECO:0007669"/>
    <property type="project" value="InterPro"/>
</dbReference>
<dbReference type="InterPro" id="IPR025943">
    <property type="entry name" value="Sigma_54_int_dom_ATP-bd_2"/>
</dbReference>
<dbReference type="PROSITE" id="PS00676">
    <property type="entry name" value="SIGMA54_INTERACT_2"/>
    <property type="match status" value="1"/>
</dbReference>
<dbReference type="PANTHER" id="PTHR32071">
    <property type="entry name" value="TRANSCRIPTIONAL REGULATORY PROTEIN"/>
    <property type="match status" value="1"/>
</dbReference>
<dbReference type="InterPro" id="IPR009057">
    <property type="entry name" value="Homeodomain-like_sf"/>
</dbReference>
<dbReference type="InterPro" id="IPR011006">
    <property type="entry name" value="CheY-like_superfamily"/>
</dbReference>
<keyword evidence="5" id="KW-0804">Transcription</keyword>
<dbReference type="GO" id="GO:0006355">
    <property type="term" value="P:regulation of DNA-templated transcription"/>
    <property type="evidence" value="ECO:0007669"/>
    <property type="project" value="InterPro"/>
</dbReference>
<dbReference type="STRING" id="1121922.GCA_000428905_02502"/>
<name>K6ZUQ5_9ALTE</name>
<dbReference type="PANTHER" id="PTHR32071:SF117">
    <property type="entry name" value="PTS-DEPENDENT DIHYDROXYACETONE KINASE OPERON REGULATORY PROTEIN-RELATED"/>
    <property type="match status" value="1"/>
</dbReference>
<dbReference type="OrthoDB" id="9804019at2"/>
<reference evidence="10" key="1">
    <citation type="journal article" date="2014" name="Environ. Microbiol.">
        <title>Comparative genomics of the marine bacterial genus Glaciecola reveals the high degree of genomic diversity and genomic characteristic for cold adaptation.</title>
        <authorList>
            <person name="Qin Q.L."/>
            <person name="Xie B.B."/>
            <person name="Yu Y."/>
            <person name="Shu Y.L."/>
            <person name="Rong J.C."/>
            <person name="Zhang Y.J."/>
            <person name="Zhao D.L."/>
            <person name="Chen X.L."/>
            <person name="Zhang X.Y."/>
            <person name="Chen B."/>
            <person name="Zhou B.C."/>
            <person name="Zhang Y.Z."/>
        </authorList>
    </citation>
    <scope>NUCLEOTIDE SEQUENCE [LARGE SCALE GENOMIC DNA]</scope>
    <source>
        <strain evidence="10">ACAM 615</strain>
    </source>
</reference>
<dbReference type="SUPFAM" id="SSF52172">
    <property type="entry name" value="CheY-like"/>
    <property type="match status" value="1"/>
</dbReference>
<dbReference type="InterPro" id="IPR002078">
    <property type="entry name" value="Sigma_54_int"/>
</dbReference>
<dbReference type="SMART" id="SM00448">
    <property type="entry name" value="REC"/>
    <property type="match status" value="1"/>
</dbReference>
<dbReference type="SUPFAM" id="SSF46689">
    <property type="entry name" value="Homeodomain-like"/>
    <property type="match status" value="1"/>
</dbReference>
<dbReference type="InterPro" id="IPR027417">
    <property type="entry name" value="P-loop_NTPase"/>
</dbReference>
<dbReference type="AlphaFoldDB" id="K6ZUQ5"/>
<feature type="modified residue" description="4-aspartylphosphate" evidence="6">
    <location>
        <position position="57"/>
    </location>
</feature>
<dbReference type="Gene3D" id="1.10.10.60">
    <property type="entry name" value="Homeodomain-like"/>
    <property type="match status" value="1"/>
</dbReference>
<evidence type="ECO:0000313" key="9">
    <source>
        <dbReference type="EMBL" id="GAC27065.1"/>
    </source>
</evidence>
<keyword evidence="2" id="KW-0067">ATP-binding</keyword>
<evidence type="ECO:0000256" key="6">
    <source>
        <dbReference type="PROSITE-ProRule" id="PRU00169"/>
    </source>
</evidence>
<dbReference type="Gene3D" id="1.10.8.60">
    <property type="match status" value="1"/>
</dbReference>
<dbReference type="SUPFAM" id="SSF52540">
    <property type="entry name" value="P-loop containing nucleoside triphosphate hydrolases"/>
    <property type="match status" value="1"/>
</dbReference>
<evidence type="ECO:0000256" key="1">
    <source>
        <dbReference type="ARBA" id="ARBA00022741"/>
    </source>
</evidence>
<dbReference type="GO" id="GO:0000160">
    <property type="term" value="P:phosphorelay signal transduction system"/>
    <property type="evidence" value="ECO:0007669"/>
    <property type="project" value="InterPro"/>
</dbReference>
<dbReference type="Gene3D" id="3.40.50.2300">
    <property type="match status" value="1"/>
</dbReference>
<comment type="caution">
    <text evidence="9">The sequence shown here is derived from an EMBL/GenBank/DDBJ whole genome shotgun (WGS) entry which is preliminary data.</text>
</comment>
<dbReference type="PROSITE" id="PS50110">
    <property type="entry name" value="RESPONSE_REGULATORY"/>
    <property type="match status" value="1"/>
</dbReference>
<dbReference type="RefSeq" id="WP_006008259.1">
    <property type="nucleotide sequence ID" value="NZ_AUAV01000013.1"/>
</dbReference>
<dbReference type="CDD" id="cd17569">
    <property type="entry name" value="REC_HupR-like"/>
    <property type="match status" value="1"/>
</dbReference>
<dbReference type="Pfam" id="PF00158">
    <property type="entry name" value="Sigma54_activat"/>
    <property type="match status" value="1"/>
</dbReference>
<keyword evidence="4" id="KW-0238">DNA-binding</keyword>
<feature type="domain" description="Response regulatory" evidence="8">
    <location>
        <begin position="8"/>
        <end position="123"/>
    </location>
</feature>
<evidence type="ECO:0000256" key="5">
    <source>
        <dbReference type="ARBA" id="ARBA00023163"/>
    </source>
</evidence>
<keyword evidence="1" id="KW-0547">Nucleotide-binding</keyword>
<dbReference type="Proteomes" id="UP000006251">
    <property type="component" value="Unassembled WGS sequence"/>
</dbReference>
<evidence type="ECO:0000259" key="7">
    <source>
        <dbReference type="PROSITE" id="PS50045"/>
    </source>
</evidence>
<evidence type="ECO:0000256" key="2">
    <source>
        <dbReference type="ARBA" id="ARBA00022840"/>
    </source>
</evidence>